<dbReference type="InterPro" id="IPR036097">
    <property type="entry name" value="HisK_dim/P_sf"/>
</dbReference>
<name>A0A348W747_9RHOB</name>
<evidence type="ECO:0000256" key="4">
    <source>
        <dbReference type="ARBA" id="ARBA00022475"/>
    </source>
</evidence>
<evidence type="ECO:0000256" key="5">
    <source>
        <dbReference type="ARBA" id="ARBA00022519"/>
    </source>
</evidence>
<dbReference type="SUPFAM" id="SSF103190">
    <property type="entry name" value="Sensory domain-like"/>
    <property type="match status" value="1"/>
</dbReference>
<evidence type="ECO:0000256" key="8">
    <source>
        <dbReference type="ARBA" id="ARBA00022692"/>
    </source>
</evidence>
<dbReference type="Pfam" id="PF02518">
    <property type="entry name" value="HATPase_c"/>
    <property type="match status" value="1"/>
</dbReference>
<protein>
    <recommendedName>
        <fullName evidence="16">C4-dicarboxylate transport sensor protein DctB</fullName>
        <ecNumber evidence="3">2.7.13.3</ecNumber>
    </recommendedName>
</protein>
<keyword evidence="4" id="KW-1003">Cell membrane</keyword>
<evidence type="ECO:0000256" key="12">
    <source>
        <dbReference type="ARBA" id="ARBA00022989"/>
    </source>
</evidence>
<keyword evidence="6" id="KW-0597">Phosphoprotein</keyword>
<dbReference type="FunFam" id="1.10.287.130:FF:000049">
    <property type="entry name" value="C4-dicarboxylate transport sensor protein DctB"/>
    <property type="match status" value="1"/>
</dbReference>
<comment type="function">
    <text evidence="15">Member of the two-component regulatory system DctB/DctD involved in the transport of C4-dicarboxylates. DctB functions as a membrane-associated protein kinase that phosphorylates DctD in response to environmental signals.</text>
</comment>
<evidence type="ECO:0000256" key="17">
    <source>
        <dbReference type="SAM" id="Coils"/>
    </source>
</evidence>
<evidence type="ECO:0000256" key="10">
    <source>
        <dbReference type="ARBA" id="ARBA00022777"/>
    </source>
</evidence>
<evidence type="ECO:0000256" key="9">
    <source>
        <dbReference type="ARBA" id="ARBA00022741"/>
    </source>
</evidence>
<keyword evidence="17" id="KW-0175">Coiled coil</keyword>
<dbReference type="InterPro" id="IPR036890">
    <property type="entry name" value="HATPase_C_sf"/>
</dbReference>
<comment type="caution">
    <text evidence="20">The sequence shown here is derived from an EMBL/GenBank/DDBJ whole genome shotgun (WGS) entry which is preliminary data.</text>
</comment>
<dbReference type="InterPro" id="IPR004358">
    <property type="entry name" value="Sig_transdc_His_kin-like_C"/>
</dbReference>
<dbReference type="Proteomes" id="UP000264719">
    <property type="component" value="Unassembled WGS sequence"/>
</dbReference>
<sequence>MKAPSPPRSDHMRRAMRNLLLLVLVAIGLSLAALPRIERSFLAKTSDRESATLRIATESLRGALSRSEALPALLAERPILTDLLHDPTNVGLLPFVNEQLRQTALTLDLADIYVMDAKGLTIAASNYRREDSFVGRSFAFRPYFTDAMREGRGRFHALGLTSGQRGYYFAAPIIDETEILGVVAVKILLHGFEETWRNGDNTILVTDPNNVIFLSDREDWHFNTLGPVADGVLAAIDATRQYPLERIRTLDVAHEAVAPSVDLLRIQTREGPEEYLSNVGLIAAAGWRVWVLTPTGPAIAQARQVLALLILLSLFAGLVAALFLQRRARALEQQAQQRIYQETLIDRVAERTADLNAANRQLLQEVDERRATEDQLRRTQSELVQAGKLAALGQMSAGLSHEFNQPLAAVKAYAENALTLMERGRQEEARSNMGLILQMADRMAAISRHLRNFARRPQEKIGPVPLIPVLEDVLSLMDNRIKAAEARITIDRPEGDIFVMGGQVRLQQVLVNLLANALDAMETQPAPQIGIRVAGLDSGRWIVEVRDHGEGLTDDTMAQLFDPFFTTKSPGKGLGLGLSISYNIVRDFGGTLSARNHPEGGAIFAVELDDAGDRVAEDEVAAQ</sequence>
<keyword evidence="13" id="KW-0902">Two-component regulatory system</keyword>
<dbReference type="InterPro" id="IPR005467">
    <property type="entry name" value="His_kinase_dom"/>
</dbReference>
<keyword evidence="9" id="KW-0547">Nucleotide-binding</keyword>
<evidence type="ECO:0000256" key="11">
    <source>
        <dbReference type="ARBA" id="ARBA00022840"/>
    </source>
</evidence>
<evidence type="ECO:0000313" key="21">
    <source>
        <dbReference type="Proteomes" id="UP000264719"/>
    </source>
</evidence>
<evidence type="ECO:0000256" key="13">
    <source>
        <dbReference type="ARBA" id="ARBA00023012"/>
    </source>
</evidence>
<dbReference type="GO" id="GO:0005524">
    <property type="term" value="F:ATP binding"/>
    <property type="evidence" value="ECO:0007669"/>
    <property type="project" value="UniProtKB-KW"/>
</dbReference>
<keyword evidence="12 18" id="KW-1133">Transmembrane helix</keyword>
<keyword evidence="8 18" id="KW-0812">Transmembrane</keyword>
<evidence type="ECO:0000256" key="7">
    <source>
        <dbReference type="ARBA" id="ARBA00022679"/>
    </source>
</evidence>
<evidence type="ECO:0000256" key="16">
    <source>
        <dbReference type="ARBA" id="ARBA00073143"/>
    </source>
</evidence>
<keyword evidence="10 20" id="KW-0418">Kinase</keyword>
<comment type="catalytic activity">
    <reaction evidence="1">
        <text>ATP + protein L-histidine = ADP + protein N-phospho-L-histidine.</text>
        <dbReference type="EC" id="2.7.13.3"/>
    </reaction>
</comment>
<dbReference type="SMART" id="SM00387">
    <property type="entry name" value="HATPase_c"/>
    <property type="match status" value="1"/>
</dbReference>
<dbReference type="PIRSF" id="PIRSF036431">
    <property type="entry name" value="STHK_DctB"/>
    <property type="match status" value="1"/>
</dbReference>
<evidence type="ECO:0000256" key="2">
    <source>
        <dbReference type="ARBA" id="ARBA00004429"/>
    </source>
</evidence>
<feature type="transmembrane region" description="Helical" evidence="18">
    <location>
        <begin position="305"/>
        <end position="324"/>
    </location>
</feature>
<keyword evidence="11" id="KW-0067">ATP-binding</keyword>
<evidence type="ECO:0000259" key="19">
    <source>
        <dbReference type="PROSITE" id="PS50109"/>
    </source>
</evidence>
<evidence type="ECO:0000256" key="18">
    <source>
        <dbReference type="SAM" id="Phobius"/>
    </source>
</evidence>
<organism evidence="20 21">
    <name type="scientific">Roseovarius nubinhibens</name>
    <dbReference type="NCBI Taxonomy" id="314263"/>
    <lineage>
        <taxon>Bacteria</taxon>
        <taxon>Pseudomonadati</taxon>
        <taxon>Pseudomonadota</taxon>
        <taxon>Alphaproteobacteria</taxon>
        <taxon>Rhodobacterales</taxon>
        <taxon>Roseobacteraceae</taxon>
        <taxon>Roseovarius</taxon>
    </lineage>
</organism>
<dbReference type="Gene3D" id="3.30.565.10">
    <property type="entry name" value="Histidine kinase-like ATPase, C-terminal domain"/>
    <property type="match status" value="1"/>
</dbReference>
<proteinExistence type="predicted"/>
<dbReference type="CDD" id="cd00082">
    <property type="entry name" value="HisKA"/>
    <property type="match status" value="1"/>
</dbReference>
<dbReference type="PANTHER" id="PTHR43065">
    <property type="entry name" value="SENSOR HISTIDINE KINASE"/>
    <property type="match status" value="1"/>
</dbReference>
<dbReference type="PRINTS" id="PR00344">
    <property type="entry name" value="BCTRLSENSOR"/>
</dbReference>
<dbReference type="SUPFAM" id="SSF55874">
    <property type="entry name" value="ATPase domain of HSP90 chaperone/DNA topoisomerase II/histidine kinase"/>
    <property type="match status" value="1"/>
</dbReference>
<dbReference type="EMBL" id="DMVW01000011">
    <property type="protein sequence ID" value="HAR50359.1"/>
    <property type="molecule type" value="Genomic_DNA"/>
</dbReference>
<keyword evidence="7" id="KW-0808">Transferase</keyword>
<dbReference type="InterPro" id="IPR003594">
    <property type="entry name" value="HATPase_dom"/>
</dbReference>
<dbReference type="SUPFAM" id="SSF47384">
    <property type="entry name" value="Homodimeric domain of signal transducing histidine kinase"/>
    <property type="match status" value="1"/>
</dbReference>
<accession>A0A348W747</accession>
<dbReference type="GO" id="GO:0000155">
    <property type="term" value="F:phosphorelay sensor kinase activity"/>
    <property type="evidence" value="ECO:0007669"/>
    <property type="project" value="InterPro"/>
</dbReference>
<dbReference type="InterPro" id="IPR017055">
    <property type="entry name" value="Sig_transdc_His_kinase_DctB"/>
</dbReference>
<evidence type="ECO:0000313" key="20">
    <source>
        <dbReference type="EMBL" id="HAR50359.1"/>
    </source>
</evidence>
<dbReference type="PANTHER" id="PTHR43065:SF46">
    <property type="entry name" value="C4-DICARBOXYLATE TRANSPORT SENSOR PROTEIN DCTB"/>
    <property type="match status" value="1"/>
</dbReference>
<dbReference type="SMART" id="SM00388">
    <property type="entry name" value="HisKA"/>
    <property type="match status" value="1"/>
</dbReference>
<dbReference type="InterPro" id="IPR003661">
    <property type="entry name" value="HisK_dim/P_dom"/>
</dbReference>
<evidence type="ECO:0000256" key="15">
    <source>
        <dbReference type="ARBA" id="ARBA00059004"/>
    </source>
</evidence>
<dbReference type="InterPro" id="IPR029151">
    <property type="entry name" value="Sensor-like_sf"/>
</dbReference>
<dbReference type="Gene3D" id="1.10.287.130">
    <property type="match status" value="1"/>
</dbReference>
<evidence type="ECO:0000256" key="3">
    <source>
        <dbReference type="ARBA" id="ARBA00012438"/>
    </source>
</evidence>
<dbReference type="GO" id="GO:0005886">
    <property type="term" value="C:plasma membrane"/>
    <property type="evidence" value="ECO:0007669"/>
    <property type="project" value="UniProtKB-SubCell"/>
</dbReference>
<dbReference type="EC" id="2.7.13.3" evidence="3"/>
<dbReference type="AlphaFoldDB" id="A0A348W747"/>
<dbReference type="Gene3D" id="3.30.450.20">
    <property type="entry name" value="PAS domain"/>
    <property type="match status" value="2"/>
</dbReference>
<dbReference type="FunFam" id="3.30.450.20:FF:000127">
    <property type="entry name" value="C4-dicarboxylate transport sensor protein"/>
    <property type="match status" value="1"/>
</dbReference>
<comment type="subcellular location">
    <subcellularLocation>
        <location evidence="2">Cell inner membrane</location>
        <topology evidence="2">Multi-pass membrane protein</topology>
    </subcellularLocation>
</comment>
<evidence type="ECO:0000256" key="14">
    <source>
        <dbReference type="ARBA" id="ARBA00023136"/>
    </source>
</evidence>
<gene>
    <name evidence="20" type="ORF">DCS45_00600</name>
</gene>
<evidence type="ECO:0000256" key="1">
    <source>
        <dbReference type="ARBA" id="ARBA00000085"/>
    </source>
</evidence>
<feature type="coiled-coil region" evidence="17">
    <location>
        <begin position="345"/>
        <end position="375"/>
    </location>
</feature>
<keyword evidence="5" id="KW-0997">Cell inner membrane</keyword>
<keyword evidence="14 18" id="KW-0472">Membrane</keyword>
<evidence type="ECO:0000256" key="6">
    <source>
        <dbReference type="ARBA" id="ARBA00022553"/>
    </source>
</evidence>
<dbReference type="Pfam" id="PF00512">
    <property type="entry name" value="HisKA"/>
    <property type="match status" value="1"/>
</dbReference>
<feature type="domain" description="Histidine kinase" evidence="19">
    <location>
        <begin position="398"/>
        <end position="612"/>
    </location>
</feature>
<reference evidence="20 21" key="1">
    <citation type="journal article" date="2018" name="Nat. Biotechnol.">
        <title>A standardized bacterial taxonomy based on genome phylogeny substantially revises the tree of life.</title>
        <authorList>
            <person name="Parks D.H."/>
            <person name="Chuvochina M."/>
            <person name="Waite D.W."/>
            <person name="Rinke C."/>
            <person name="Skarshewski A."/>
            <person name="Chaumeil P.A."/>
            <person name="Hugenholtz P."/>
        </authorList>
    </citation>
    <scope>NUCLEOTIDE SEQUENCE [LARGE SCALE GENOMIC DNA]</scope>
    <source>
        <strain evidence="20">UBA9169</strain>
    </source>
</reference>
<dbReference type="PROSITE" id="PS50109">
    <property type="entry name" value="HIS_KIN"/>
    <property type="match status" value="1"/>
</dbReference>